<keyword evidence="6" id="KW-1185">Reference proteome</keyword>
<dbReference type="eggNOG" id="ENOG502QRPA">
    <property type="taxonomic scope" value="Eukaryota"/>
</dbReference>
<evidence type="ECO:0000313" key="4">
    <source>
        <dbReference type="EMBL" id="EDV39473.1"/>
    </source>
</evidence>
<feature type="signal peptide" evidence="3">
    <location>
        <begin position="1"/>
        <end position="17"/>
    </location>
</feature>
<reference evidence="4 6" key="1">
    <citation type="journal article" date="2007" name="Nature">
        <title>Evolution of genes and genomes on the Drosophila phylogeny.</title>
        <authorList>
            <consortium name="Drosophila 12 Genomes Consortium"/>
            <person name="Clark A.G."/>
            <person name="Eisen M.B."/>
            <person name="Smith D.R."/>
            <person name="Bergman C.M."/>
            <person name="Oliver B."/>
            <person name="Markow T.A."/>
            <person name="Kaufman T.C."/>
            <person name="Kellis M."/>
            <person name="Gelbart W."/>
            <person name="Iyer V.N."/>
            <person name="Pollard D.A."/>
            <person name="Sackton T.B."/>
            <person name="Larracuente A.M."/>
            <person name="Singh N.D."/>
            <person name="Abad J.P."/>
            <person name="Abt D.N."/>
            <person name="Adryan B."/>
            <person name="Aguade M."/>
            <person name="Akashi H."/>
            <person name="Anderson W.W."/>
            <person name="Aquadro C.F."/>
            <person name="Ardell D.H."/>
            <person name="Arguello R."/>
            <person name="Artieri C.G."/>
            <person name="Barbash D.A."/>
            <person name="Barker D."/>
            <person name="Barsanti P."/>
            <person name="Batterham P."/>
            <person name="Batzoglou S."/>
            <person name="Begun D."/>
            <person name="Bhutkar A."/>
            <person name="Blanco E."/>
            <person name="Bosak S.A."/>
            <person name="Bradley R.K."/>
            <person name="Brand A.D."/>
            <person name="Brent M.R."/>
            <person name="Brooks A.N."/>
            <person name="Brown R.H."/>
            <person name="Butlin R.K."/>
            <person name="Caggese C."/>
            <person name="Calvi B.R."/>
            <person name="Bernardo de Carvalho A."/>
            <person name="Caspi A."/>
            <person name="Castrezana S."/>
            <person name="Celniker S.E."/>
            <person name="Chang J.L."/>
            <person name="Chapple C."/>
            <person name="Chatterji S."/>
            <person name="Chinwalla A."/>
            <person name="Civetta A."/>
            <person name="Clifton S.W."/>
            <person name="Comeron J.M."/>
            <person name="Costello J.C."/>
            <person name="Coyne J.A."/>
            <person name="Daub J."/>
            <person name="David R.G."/>
            <person name="Delcher A.L."/>
            <person name="Delehaunty K."/>
            <person name="Do C.B."/>
            <person name="Ebling H."/>
            <person name="Edwards K."/>
            <person name="Eickbush T."/>
            <person name="Evans J.D."/>
            <person name="Filipski A."/>
            <person name="Findeiss S."/>
            <person name="Freyhult E."/>
            <person name="Fulton L."/>
            <person name="Fulton R."/>
            <person name="Garcia A.C."/>
            <person name="Gardiner A."/>
            <person name="Garfield D.A."/>
            <person name="Garvin B.E."/>
            <person name="Gibson G."/>
            <person name="Gilbert D."/>
            <person name="Gnerre S."/>
            <person name="Godfrey J."/>
            <person name="Good R."/>
            <person name="Gotea V."/>
            <person name="Gravely B."/>
            <person name="Greenberg A.J."/>
            <person name="Griffiths-Jones S."/>
            <person name="Gross S."/>
            <person name="Guigo R."/>
            <person name="Gustafson E.A."/>
            <person name="Haerty W."/>
            <person name="Hahn M.W."/>
            <person name="Halligan D.L."/>
            <person name="Halpern A.L."/>
            <person name="Halter G.M."/>
            <person name="Han M.V."/>
            <person name="Heger A."/>
            <person name="Hillier L."/>
            <person name="Hinrichs A.S."/>
            <person name="Holmes I."/>
            <person name="Hoskins R.A."/>
            <person name="Hubisz M.J."/>
            <person name="Hultmark D."/>
            <person name="Huntley M.A."/>
            <person name="Jaffe D.B."/>
            <person name="Jagadeeshan S."/>
            <person name="Jeck W.R."/>
            <person name="Johnson J."/>
            <person name="Jones C.D."/>
            <person name="Jordan W.C."/>
            <person name="Karpen G.H."/>
            <person name="Kataoka E."/>
            <person name="Keightley P.D."/>
            <person name="Kheradpour P."/>
            <person name="Kirkness E.F."/>
            <person name="Koerich L.B."/>
            <person name="Kristiansen K."/>
            <person name="Kudrna D."/>
            <person name="Kulathinal R.J."/>
            <person name="Kumar S."/>
            <person name="Kwok R."/>
            <person name="Lander E."/>
            <person name="Langley C.H."/>
            <person name="Lapoint R."/>
            <person name="Lazzaro B.P."/>
            <person name="Lee S.J."/>
            <person name="Levesque L."/>
            <person name="Li R."/>
            <person name="Lin C.F."/>
            <person name="Lin M.F."/>
            <person name="Lindblad-Toh K."/>
            <person name="Llopart A."/>
            <person name="Long M."/>
            <person name="Low L."/>
            <person name="Lozovsky E."/>
            <person name="Lu J."/>
            <person name="Luo M."/>
            <person name="Machado C.A."/>
            <person name="Makalowski W."/>
            <person name="Marzo M."/>
            <person name="Matsuda M."/>
            <person name="Matzkin L."/>
            <person name="McAllister B."/>
            <person name="McBride C.S."/>
            <person name="McKernan B."/>
            <person name="McKernan K."/>
            <person name="Mendez-Lago M."/>
            <person name="Minx P."/>
            <person name="Mollenhauer M.U."/>
            <person name="Montooth K."/>
            <person name="Mount S.M."/>
            <person name="Mu X."/>
            <person name="Myers E."/>
            <person name="Negre B."/>
            <person name="Newfeld S."/>
            <person name="Nielsen R."/>
            <person name="Noor M.A."/>
            <person name="O'Grady P."/>
            <person name="Pachter L."/>
            <person name="Papaceit M."/>
            <person name="Parisi M.J."/>
            <person name="Parisi M."/>
            <person name="Parts L."/>
            <person name="Pedersen J.S."/>
            <person name="Pesole G."/>
            <person name="Phillippy A.M."/>
            <person name="Ponting C.P."/>
            <person name="Pop M."/>
            <person name="Porcelli D."/>
            <person name="Powell J.R."/>
            <person name="Prohaska S."/>
            <person name="Pruitt K."/>
            <person name="Puig M."/>
            <person name="Quesneville H."/>
            <person name="Ram K.R."/>
            <person name="Rand D."/>
            <person name="Rasmussen M.D."/>
            <person name="Reed L.K."/>
            <person name="Reenan R."/>
            <person name="Reily A."/>
            <person name="Remington K.A."/>
            <person name="Rieger T.T."/>
            <person name="Ritchie M.G."/>
            <person name="Robin C."/>
            <person name="Rogers Y.H."/>
            <person name="Rohde C."/>
            <person name="Rozas J."/>
            <person name="Rubenfield M.J."/>
            <person name="Ruiz A."/>
            <person name="Russo S."/>
            <person name="Salzberg S.L."/>
            <person name="Sanchez-Gracia A."/>
            <person name="Saranga D.J."/>
            <person name="Sato H."/>
            <person name="Schaeffer S.W."/>
            <person name="Schatz M.C."/>
            <person name="Schlenke T."/>
            <person name="Schwartz R."/>
            <person name="Segarra C."/>
            <person name="Singh R.S."/>
            <person name="Sirot L."/>
            <person name="Sirota M."/>
            <person name="Sisneros N.B."/>
            <person name="Smith C.D."/>
            <person name="Smith T.F."/>
            <person name="Spieth J."/>
            <person name="Stage D.E."/>
            <person name="Stark A."/>
            <person name="Stephan W."/>
            <person name="Strausberg R.L."/>
            <person name="Strempel S."/>
            <person name="Sturgill D."/>
            <person name="Sutton G."/>
            <person name="Sutton G.G."/>
            <person name="Tao W."/>
            <person name="Teichmann S."/>
            <person name="Tobari Y.N."/>
            <person name="Tomimura Y."/>
            <person name="Tsolas J.M."/>
            <person name="Valente V.L."/>
            <person name="Venter E."/>
            <person name="Venter J.C."/>
            <person name="Vicario S."/>
            <person name="Vieira F.G."/>
            <person name="Vilella A.J."/>
            <person name="Villasante A."/>
            <person name="Walenz B."/>
            <person name="Wang J."/>
            <person name="Wasserman M."/>
            <person name="Watts T."/>
            <person name="Wilson D."/>
            <person name="Wilson R.K."/>
            <person name="Wing R.A."/>
            <person name="Wolfner M.F."/>
            <person name="Wong A."/>
            <person name="Wong G.K."/>
            <person name="Wu C.I."/>
            <person name="Wu G."/>
            <person name="Yamamoto D."/>
            <person name="Yang H.P."/>
            <person name="Yang S.P."/>
            <person name="Yorke J.A."/>
            <person name="Yoshida K."/>
            <person name="Zdobnov E."/>
            <person name="Zhang P."/>
            <person name="Zhang Y."/>
            <person name="Zimin A.V."/>
            <person name="Baldwin J."/>
            <person name="Abdouelleil A."/>
            <person name="Abdulkadir J."/>
            <person name="Abebe A."/>
            <person name="Abera B."/>
            <person name="Abreu J."/>
            <person name="Acer S.C."/>
            <person name="Aftuck L."/>
            <person name="Alexander A."/>
            <person name="An P."/>
            <person name="Anderson E."/>
            <person name="Anderson S."/>
            <person name="Arachi H."/>
            <person name="Azer M."/>
            <person name="Bachantsang P."/>
            <person name="Barry A."/>
            <person name="Bayul T."/>
            <person name="Berlin A."/>
            <person name="Bessette D."/>
            <person name="Bloom T."/>
            <person name="Blye J."/>
            <person name="Boguslavskiy L."/>
            <person name="Bonnet C."/>
            <person name="Boukhgalter B."/>
            <person name="Bourzgui I."/>
            <person name="Brown A."/>
            <person name="Cahill P."/>
            <person name="Channer S."/>
            <person name="Cheshatsang Y."/>
            <person name="Chuda L."/>
            <person name="Citroen M."/>
            <person name="Collymore A."/>
            <person name="Cooke P."/>
            <person name="Costello M."/>
            <person name="D'Aco K."/>
            <person name="Daza R."/>
            <person name="De Haan G."/>
            <person name="DeGray S."/>
            <person name="DeMaso C."/>
            <person name="Dhargay N."/>
            <person name="Dooley K."/>
            <person name="Dooley E."/>
            <person name="Doricent M."/>
            <person name="Dorje P."/>
            <person name="Dorjee K."/>
            <person name="Dupes A."/>
            <person name="Elong R."/>
            <person name="Falk J."/>
            <person name="Farina A."/>
            <person name="Faro S."/>
            <person name="Ferguson D."/>
            <person name="Fisher S."/>
            <person name="Foley C.D."/>
            <person name="Franke A."/>
            <person name="Friedrich D."/>
            <person name="Gadbois L."/>
            <person name="Gearin G."/>
            <person name="Gearin C.R."/>
            <person name="Giannoukos G."/>
            <person name="Goode T."/>
            <person name="Graham J."/>
            <person name="Grandbois E."/>
            <person name="Grewal S."/>
            <person name="Gyaltsen K."/>
            <person name="Hafez N."/>
            <person name="Hagos B."/>
            <person name="Hall J."/>
            <person name="Henson C."/>
            <person name="Hollinger A."/>
            <person name="Honan T."/>
            <person name="Huard M.D."/>
            <person name="Hughes L."/>
            <person name="Hurhula B."/>
            <person name="Husby M.E."/>
            <person name="Kamat A."/>
            <person name="Kanga B."/>
            <person name="Kashin S."/>
            <person name="Khazanovich D."/>
            <person name="Kisner P."/>
            <person name="Lance K."/>
            <person name="Lara M."/>
            <person name="Lee W."/>
            <person name="Lennon N."/>
            <person name="Letendre F."/>
            <person name="LeVine R."/>
            <person name="Lipovsky A."/>
            <person name="Liu X."/>
            <person name="Liu J."/>
            <person name="Liu S."/>
            <person name="Lokyitsang T."/>
            <person name="Lokyitsang Y."/>
            <person name="Lubonja R."/>
            <person name="Lui A."/>
            <person name="MacDonald P."/>
            <person name="Magnisalis V."/>
            <person name="Maru K."/>
            <person name="Matthews C."/>
            <person name="McCusker W."/>
            <person name="McDonough S."/>
            <person name="Mehta T."/>
            <person name="Meldrim J."/>
            <person name="Meneus L."/>
            <person name="Mihai O."/>
            <person name="Mihalev A."/>
            <person name="Mihova T."/>
            <person name="Mittelman R."/>
            <person name="Mlenga V."/>
            <person name="Montmayeur A."/>
            <person name="Mulrain L."/>
            <person name="Navidi A."/>
            <person name="Naylor J."/>
            <person name="Negash T."/>
            <person name="Nguyen T."/>
            <person name="Nguyen N."/>
            <person name="Nicol R."/>
            <person name="Norbu C."/>
            <person name="Norbu N."/>
            <person name="Novod N."/>
            <person name="O'Neill B."/>
            <person name="Osman S."/>
            <person name="Markiewicz E."/>
            <person name="Oyono O.L."/>
            <person name="Patti C."/>
            <person name="Phunkhang P."/>
            <person name="Pierre F."/>
            <person name="Priest M."/>
            <person name="Raghuraman S."/>
            <person name="Rege F."/>
            <person name="Reyes R."/>
            <person name="Rise C."/>
            <person name="Rogov P."/>
            <person name="Ross K."/>
            <person name="Ryan E."/>
            <person name="Settipalli S."/>
            <person name="Shea T."/>
            <person name="Sherpa N."/>
            <person name="Shi L."/>
            <person name="Shih D."/>
            <person name="Sparrow T."/>
            <person name="Spaulding J."/>
            <person name="Stalker J."/>
            <person name="Stange-Thomann N."/>
            <person name="Stavropoulos S."/>
            <person name="Stone C."/>
            <person name="Strader C."/>
            <person name="Tesfaye S."/>
            <person name="Thomson T."/>
            <person name="Thoulutsang Y."/>
            <person name="Thoulutsang D."/>
            <person name="Topham K."/>
            <person name="Topping I."/>
            <person name="Tsamla T."/>
            <person name="Vassiliev H."/>
            <person name="Vo A."/>
            <person name="Wangchuk T."/>
            <person name="Wangdi T."/>
            <person name="Weiand M."/>
            <person name="Wilkinson J."/>
            <person name="Wilson A."/>
            <person name="Yadav S."/>
            <person name="Young G."/>
            <person name="Yu Q."/>
            <person name="Zembek L."/>
            <person name="Zhong D."/>
            <person name="Zimmer A."/>
            <person name="Zwirko Z."/>
            <person name="Jaffe D.B."/>
            <person name="Alvarez P."/>
            <person name="Brockman W."/>
            <person name="Butler J."/>
            <person name="Chin C."/>
            <person name="Gnerre S."/>
            <person name="Grabherr M."/>
            <person name="Kleber M."/>
            <person name="Mauceli E."/>
            <person name="MacCallum I."/>
        </authorList>
    </citation>
    <scope>NUCLEOTIDE SEQUENCE [LARGE SCALE GENOMIC DNA]</scope>
    <source>
        <strain evidence="4">TSC#14024-0371.13</strain>
        <strain evidence="6">Tucson 14024-0371.13</strain>
    </source>
</reference>
<dbReference type="FunCoup" id="B3M4S4">
    <property type="interactions" value="47"/>
</dbReference>
<evidence type="ECO:0000313" key="6">
    <source>
        <dbReference type="Proteomes" id="UP000007801"/>
    </source>
</evidence>
<dbReference type="OMA" id="IGAVSHQ"/>
<reference evidence="4" key="3">
    <citation type="submission" date="2015-10" db="EMBL/GenBank/DDBJ databases">
        <authorList>
            <consortium name="FlyBase"/>
        </authorList>
    </citation>
    <scope>NUCLEOTIDE SEQUENCE</scope>
    <source>
        <strain evidence="4">TSC#14024-0371.13</strain>
    </source>
</reference>
<accession>B3M4S4</accession>
<dbReference type="PANTHER" id="PTHR33289">
    <property type="entry name" value="ANCHORAGE SUBUNIT, PUTATIVE-RELATED"/>
    <property type="match status" value="1"/>
</dbReference>
<sequence>MKFHLIALLGWLGAVLADPSPTLAPPILPCVHAATAGYSYPPPAEVKFSITPGVTKYSQTPAISTYSENGNLLHTSVGTGGASYESTAGIEGLSHGGITQINKYIAPVQKSLLTPSAEYGSGITYAEKSPAAKYATVVPSGIEIKNLVSPALTKTVLTAPKLDNAYLPPAPGLTKVATYTSPGYSYSSATPGISKVATYTSPASSSIPYYAPPVTTKVETYSSPGYTYSKATPGYSKVETYSSPGYSYGQISPGISKIATYSPSVSYSAPAIAKVSTYSAPAVKLATTSSLLATHGTGYSASYAPSITKYSQAADVSHQYFSKPIVAAYPAVAPALVAPAVTKIAAGYGGTASGAVSHQYVSKPAVAIAAPAIAKVATYAAPAVSTYATAPAISKVATYAAPSISTYSSAPAVTKVATSYGGSGLGYSSGAVSHQYVSKPAVAIAAAPAIAKVATYAAPAISTYSSAPAISKIATIAAPTVSTYSSGPLISKVATGYGISGSGAVSHQYVSKPAVATISAAPAITKVATYAAPAVSTYATAPAISKVASYAAPAISTYSAAPVVTKVATSYGGSGAGYSSGAVSHQYVSKPAVATISAAPAIAKVATYAAPAISTYSSAPVVTKLATGYGASGHGAVSHQYVSKPAVATISAAPAIAKVATYAAPAISTYSSAPVVTKLATGYGASGHGAVSHQYVSKPAVATISAAPAIAKVATYSAPAVSTYATAPAVSKIATYAAPAVATKIAYSQAADVSHQYISKPIVAAYPAVAPALVAPAVTKVAASYEGSGHGAISHQYVSKPAVATIATAPAIAKVATYAAPAISTYSSAPAVTKVATSYGGSGLGYSSGAVSHQYVSKPAVAISAAPAIPKVATYAAPAISTYSAAPALTKIATSYGGSGHGAVSHQYVSKPAIAVAPVASVAPVISKTYLPAAPALTLQPAKLATGYGVSGSGAVSHQYVSKPAVTTISAAPAIAKVASYAAPAISTYSTAPAISKIATYGAPAVSTISAGPGYGISGSGAVSHQYVSKPAVATIAAAPAIAKVATYAAPAVSHISTGHAISSGPLLSTYSAAPAIAKVATGYGVSGSGAVSHQYVSKPAPAIAKVATTYSAPAVSHITTGPAIAKVASPIGLDLGVGYGVSGHGHGAALLGAPLTKLTSAPAYSLGGKLTSSTAYGIHAGKLGLGGGHDGGYYGAISLGHAAVSPALNYQGLLTHGSGLAPATASLGHLDSSLSGYSHGVGGIGPLGAGFYRYAPSVSALSSHAPLPATAYLKSAPVAQPALLKVVPEKHLEHFDAHPRYAFEYAVNDPHTGDNKHQKEERDGDVVKGEYSLVEPDGNVRTVKYYADWETGFHAEVINSRDQGKIVAKRETEAKS</sequence>
<evidence type="ECO:0000313" key="5">
    <source>
        <dbReference type="EMBL" id="KPU78061.1"/>
    </source>
</evidence>
<dbReference type="GO" id="GO:0042302">
    <property type="term" value="F:structural constituent of cuticle"/>
    <property type="evidence" value="ECO:0007669"/>
    <property type="project" value="UniProtKB-UniRule"/>
</dbReference>
<dbReference type="EMBL" id="CH902618">
    <property type="protein sequence ID" value="EDV39473.1"/>
    <property type="molecule type" value="Genomic_DNA"/>
</dbReference>
<dbReference type="EMBL" id="CH902618">
    <property type="protein sequence ID" value="KPU78061.1"/>
    <property type="molecule type" value="Genomic_DNA"/>
</dbReference>
<dbReference type="InterPro" id="IPR031311">
    <property type="entry name" value="CHIT_BIND_RR_consensus"/>
</dbReference>
<reference evidence="4" key="2">
    <citation type="journal article" date="2008" name="Bioinformatics">
        <title>Assembly reconciliation.</title>
        <authorList>
            <person name="Zimin A.V."/>
            <person name="Smith D.R."/>
            <person name="Sutton G."/>
            <person name="Yorke J.A."/>
        </authorList>
    </citation>
    <scope>NUCLEOTIDE SEQUENCE</scope>
    <source>
        <strain evidence="4">TSC#14024-0371.13</strain>
    </source>
</reference>
<evidence type="ECO:0000256" key="3">
    <source>
        <dbReference type="SAM" id="SignalP"/>
    </source>
</evidence>
<dbReference type="InterPro" id="IPR000618">
    <property type="entry name" value="Insect_cuticle"/>
</dbReference>
<dbReference type="PROSITE" id="PS00233">
    <property type="entry name" value="CHIT_BIND_RR_1"/>
    <property type="match status" value="1"/>
</dbReference>
<dbReference type="PANTHER" id="PTHR33289:SF2">
    <property type="entry name" value="ANCHORAGE SUBUNIT, PUTATIVE-RELATED"/>
    <property type="match status" value="1"/>
</dbReference>
<dbReference type="STRING" id="7217.B3M4S4"/>
<organism evidence="4 6">
    <name type="scientific">Drosophila ananassae</name>
    <name type="common">Fruit fly</name>
    <dbReference type="NCBI Taxonomy" id="7217"/>
    <lineage>
        <taxon>Eukaryota</taxon>
        <taxon>Metazoa</taxon>
        <taxon>Ecdysozoa</taxon>
        <taxon>Arthropoda</taxon>
        <taxon>Hexapoda</taxon>
        <taxon>Insecta</taxon>
        <taxon>Pterygota</taxon>
        <taxon>Neoptera</taxon>
        <taxon>Endopterygota</taxon>
        <taxon>Diptera</taxon>
        <taxon>Brachycera</taxon>
        <taxon>Muscomorpha</taxon>
        <taxon>Ephydroidea</taxon>
        <taxon>Drosophilidae</taxon>
        <taxon>Drosophila</taxon>
        <taxon>Sophophora</taxon>
    </lineage>
</organism>
<dbReference type="OrthoDB" id="6510765at2759"/>
<proteinExistence type="predicted"/>
<keyword evidence="1 2" id="KW-0193">Cuticle</keyword>
<dbReference type="HOGENOM" id="CLU_275372_0_0_1"/>
<feature type="chain" id="PRO_5014298479" evidence="3">
    <location>
        <begin position="18"/>
        <end position="1377"/>
    </location>
</feature>
<evidence type="ECO:0000256" key="1">
    <source>
        <dbReference type="ARBA" id="ARBA00022460"/>
    </source>
</evidence>
<dbReference type="PROSITE" id="PS51155">
    <property type="entry name" value="CHIT_BIND_RR_2"/>
    <property type="match status" value="1"/>
</dbReference>
<keyword evidence="3" id="KW-0732">Signal</keyword>
<protein>
    <submittedName>
        <fullName evidence="4">Uncharacterized protein, isoform A</fullName>
    </submittedName>
    <submittedName>
        <fullName evidence="5">Uncharacterized protein, isoform B</fullName>
    </submittedName>
</protein>
<gene>
    <name evidence="4" type="primary">Dana\GF10053</name>
    <name evidence="4" type="synonym">dana_GLEANR_10009</name>
    <name evidence="4" type="ORF">GF10053</name>
</gene>
<evidence type="ECO:0000256" key="2">
    <source>
        <dbReference type="PROSITE-ProRule" id="PRU00497"/>
    </source>
</evidence>
<dbReference type="Pfam" id="PF00379">
    <property type="entry name" value="Chitin_bind_4"/>
    <property type="match status" value="1"/>
</dbReference>
<dbReference type="Proteomes" id="UP000007801">
    <property type="component" value="Unassembled WGS sequence"/>
</dbReference>
<name>B3M4S4_DROAN</name>